<evidence type="ECO:0000313" key="2">
    <source>
        <dbReference type="EMBL" id="CUQ29962.1"/>
    </source>
</evidence>
<evidence type="ECO:0000313" key="3">
    <source>
        <dbReference type="Proteomes" id="UP000095746"/>
    </source>
</evidence>
<gene>
    <name evidence="2" type="ORF">ERS852411_04215</name>
</gene>
<name>A0A174V601_FLAPL</name>
<dbReference type="AlphaFoldDB" id="A0A174V601"/>
<dbReference type="Proteomes" id="UP000095746">
    <property type="component" value="Unassembled WGS sequence"/>
</dbReference>
<feature type="compositionally biased region" description="Basic and acidic residues" evidence="1">
    <location>
        <begin position="1"/>
        <end position="12"/>
    </location>
</feature>
<feature type="region of interest" description="Disordered" evidence="1">
    <location>
        <begin position="1"/>
        <end position="244"/>
    </location>
</feature>
<sequence length="244" mass="25453">MKDVGLEGEHGEHRKHPSAADEGQGGPVAGAEVGDNQEGDKEDGGGAEVAHIGQTGQAHAGEQDEQAQVPLAEEPVQGGRPGKDVADFGQLRGLHRDAGNGQPVGRSIFGAGEAQQVEHHGEAQQADGPGGHEPADFLGPVQVAQEDPQHQEQGQSQHHAEELLEQGGGIGGGGHRQGEGGQEEGDGLHLKAYPAQGAEGEEVQPHHPRQQQEGERDHHRGVLPLADGELECGEGLEHGEEYQP</sequence>
<evidence type="ECO:0000256" key="1">
    <source>
        <dbReference type="SAM" id="MobiDB-lite"/>
    </source>
</evidence>
<feature type="compositionally biased region" description="Basic and acidic residues" evidence="1">
    <location>
        <begin position="235"/>
        <end position="244"/>
    </location>
</feature>
<feature type="compositionally biased region" description="Gly residues" evidence="1">
    <location>
        <begin position="166"/>
        <end position="175"/>
    </location>
</feature>
<accession>A0A174V601</accession>
<dbReference type="EMBL" id="CYZT01000869">
    <property type="protein sequence ID" value="CUQ29962.1"/>
    <property type="molecule type" value="Genomic_DNA"/>
</dbReference>
<protein>
    <submittedName>
        <fullName evidence="2">Uncharacterized protein</fullName>
    </submittedName>
</protein>
<feature type="compositionally biased region" description="Basic and acidic residues" evidence="1">
    <location>
        <begin position="210"/>
        <end position="220"/>
    </location>
</feature>
<proteinExistence type="predicted"/>
<reference evidence="2 3" key="1">
    <citation type="submission" date="2015-09" db="EMBL/GenBank/DDBJ databases">
        <authorList>
            <consortium name="Pathogen Informatics"/>
        </authorList>
    </citation>
    <scope>NUCLEOTIDE SEQUENCE [LARGE SCALE GENOMIC DNA]</scope>
    <source>
        <strain evidence="2 3">2789STDY5608854</strain>
    </source>
</reference>
<organism evidence="2 3">
    <name type="scientific">Flavonifractor plautii</name>
    <name type="common">Fusobacterium plautii</name>
    <dbReference type="NCBI Taxonomy" id="292800"/>
    <lineage>
        <taxon>Bacteria</taxon>
        <taxon>Bacillati</taxon>
        <taxon>Bacillota</taxon>
        <taxon>Clostridia</taxon>
        <taxon>Eubacteriales</taxon>
        <taxon>Oscillospiraceae</taxon>
        <taxon>Flavonifractor</taxon>
    </lineage>
</organism>